<dbReference type="InterPro" id="IPR024191">
    <property type="entry name" value="Peptidase_M61"/>
</dbReference>
<proteinExistence type="predicted"/>
<keyword evidence="5" id="KW-1185">Reference proteome</keyword>
<evidence type="ECO:0000259" key="2">
    <source>
        <dbReference type="Pfam" id="PF05299"/>
    </source>
</evidence>
<dbReference type="EMBL" id="CP104562">
    <property type="protein sequence ID" value="UXH78261.1"/>
    <property type="molecule type" value="Genomic_DNA"/>
</dbReference>
<dbReference type="InterPro" id="IPR036034">
    <property type="entry name" value="PDZ_sf"/>
</dbReference>
<feature type="signal peptide" evidence="1">
    <location>
        <begin position="1"/>
        <end position="29"/>
    </location>
</feature>
<reference evidence="4" key="1">
    <citation type="submission" date="2022-10" db="EMBL/GenBank/DDBJ databases">
        <title>Characterization and whole genome sequencing of a new Roseateles species, isolated from fresh water.</title>
        <authorList>
            <person name="Guliayeva D.Y."/>
            <person name="Akhremchuk A.E."/>
            <person name="Sikolenko M.A."/>
            <person name="Valentovich L.N."/>
            <person name="Sidarenka A.V."/>
        </authorList>
    </citation>
    <scope>NUCLEOTIDE SEQUENCE</scope>
    <source>
        <strain evidence="4">BIM B-1768</strain>
    </source>
</reference>
<evidence type="ECO:0000313" key="5">
    <source>
        <dbReference type="Proteomes" id="UP001064933"/>
    </source>
</evidence>
<evidence type="ECO:0000313" key="4">
    <source>
        <dbReference type="EMBL" id="UXH78261.1"/>
    </source>
</evidence>
<evidence type="ECO:0000256" key="1">
    <source>
        <dbReference type="SAM" id="SignalP"/>
    </source>
</evidence>
<gene>
    <name evidence="4" type="ORF">N4261_25490</name>
</gene>
<dbReference type="InterPro" id="IPR027268">
    <property type="entry name" value="Peptidase_M4/M1_CTD_sf"/>
</dbReference>
<sequence>MNSSPAKRRSPAVAATIAALAIVATPASAAPTGSALSGPGAAIQRVPAMTAAAFPGVVVLDVDATDVTHKVFRIRQQIPLSGSKAITLLYPQWQAASHAPSGQVGRVAGLTVQAHGQPVRWTRDASQPHAFHLQPPKGATVLDVEFRYLSPRGGNRALGRHIVNVGWSNLLLYPAGYERDKIWVSASVTLPDGLHPATSLPTVAAPEGRVRIAPVRLSALMDAPLLAGRHWREEAVSTRPDQPVQLHVFANDPADLATSADRAEAFRRSIAQVQLLFGERARPPFHVLMALDERMGGPGGIEHRHATELFLPDDYLRSPQSNLRNLDLALHEYIHSWNGTQFVPADMRAHNYNEPLQNSLLWVYEGLTQYLGKVTAARGGMRTLEEALDDLAIDAALAQTQASHRWKSLRDSVHDPVTLSGKGIEWSDFTGKKNYYGDGALLWLAVDVEIRTRSGGRKSLDDFVRLFFSAPTRGVDDTRFYTEAEVHQALQQVVPGDWKRFLDARLDALDADLLLTGLARAGYRLVYSDSPSITFAQDARDRGVEDHLFSLGLAVDASGAVRAVQWDGPAFRAGLAPGAKLRQVNGAPFSVDGLKAAVGAARPVRLRVDQDGSSIELEVASPGLRYPRLERVEAGAVLDEIFRAR</sequence>
<dbReference type="InterPro" id="IPR007963">
    <property type="entry name" value="Peptidase_M61_catalytic"/>
</dbReference>
<dbReference type="RefSeq" id="WP_261758042.1">
    <property type="nucleotide sequence ID" value="NZ_CP104562.2"/>
</dbReference>
<feature type="domain" description="Peptidase M61 catalytic" evidence="2">
    <location>
        <begin position="326"/>
        <end position="442"/>
    </location>
</feature>
<protein>
    <recommendedName>
        <fullName evidence="6">M61 family peptidase</fullName>
    </recommendedName>
</protein>
<dbReference type="Gene3D" id="2.30.42.10">
    <property type="match status" value="1"/>
</dbReference>
<keyword evidence="1" id="KW-0732">Signal</keyword>
<dbReference type="Proteomes" id="UP001064933">
    <property type="component" value="Chromosome"/>
</dbReference>
<dbReference type="Pfam" id="PF05299">
    <property type="entry name" value="Peptidase_M61"/>
    <property type="match status" value="1"/>
</dbReference>
<dbReference type="InterPro" id="IPR040756">
    <property type="entry name" value="Peptidase_M61_N"/>
</dbReference>
<evidence type="ECO:0000259" key="3">
    <source>
        <dbReference type="Pfam" id="PF17899"/>
    </source>
</evidence>
<dbReference type="Pfam" id="PF17899">
    <property type="entry name" value="Peptidase_M61_N"/>
    <property type="match status" value="1"/>
</dbReference>
<organism evidence="4 5">
    <name type="scientific">Roseateles amylovorans</name>
    <dbReference type="NCBI Taxonomy" id="2978473"/>
    <lineage>
        <taxon>Bacteria</taxon>
        <taxon>Pseudomonadati</taxon>
        <taxon>Pseudomonadota</taxon>
        <taxon>Betaproteobacteria</taxon>
        <taxon>Burkholderiales</taxon>
        <taxon>Sphaerotilaceae</taxon>
        <taxon>Roseateles</taxon>
    </lineage>
</organism>
<feature type="domain" description="Peptidase M61 N-terminal" evidence="3">
    <location>
        <begin position="60"/>
        <end position="229"/>
    </location>
</feature>
<dbReference type="Gene3D" id="1.10.390.10">
    <property type="entry name" value="Neutral Protease Domain 2"/>
    <property type="match status" value="1"/>
</dbReference>
<name>A0ABY6B228_9BURK</name>
<feature type="chain" id="PRO_5046604532" description="M61 family peptidase" evidence="1">
    <location>
        <begin position="30"/>
        <end position="645"/>
    </location>
</feature>
<accession>A0ABY6B228</accession>
<evidence type="ECO:0008006" key="6">
    <source>
        <dbReference type="Google" id="ProtNLM"/>
    </source>
</evidence>
<dbReference type="PIRSF" id="PIRSF016493">
    <property type="entry name" value="Glycyl_aminpptds"/>
    <property type="match status" value="1"/>
</dbReference>
<dbReference type="Gene3D" id="2.60.40.3650">
    <property type="match status" value="1"/>
</dbReference>
<dbReference type="SUPFAM" id="SSF50156">
    <property type="entry name" value="PDZ domain-like"/>
    <property type="match status" value="1"/>
</dbReference>